<dbReference type="InterPro" id="IPR036097">
    <property type="entry name" value="HisK_dim/P_sf"/>
</dbReference>
<evidence type="ECO:0000256" key="4">
    <source>
        <dbReference type="ARBA" id="ARBA00022679"/>
    </source>
</evidence>
<evidence type="ECO:0000256" key="1">
    <source>
        <dbReference type="ARBA" id="ARBA00000085"/>
    </source>
</evidence>
<keyword evidence="7" id="KW-0067">ATP-binding</keyword>
<keyword evidence="4" id="KW-0808">Transferase</keyword>
<dbReference type="SUPFAM" id="SSF47384">
    <property type="entry name" value="Homodimeric domain of signal transducing histidine kinase"/>
    <property type="match status" value="1"/>
</dbReference>
<feature type="transmembrane region" description="Helical" evidence="9">
    <location>
        <begin position="21"/>
        <end position="41"/>
    </location>
</feature>
<dbReference type="Gene3D" id="1.10.287.130">
    <property type="match status" value="1"/>
</dbReference>
<protein>
    <recommendedName>
        <fullName evidence="2">histidine kinase</fullName>
        <ecNumber evidence="2">2.7.13.3</ecNumber>
    </recommendedName>
</protein>
<keyword evidence="9" id="KW-0812">Transmembrane</keyword>
<name>A0A2N9YFI6_9GAMM</name>
<dbReference type="InterPro" id="IPR005467">
    <property type="entry name" value="His_kinase_dom"/>
</dbReference>
<dbReference type="Gene3D" id="3.30.565.10">
    <property type="entry name" value="Histidine kinase-like ATPase, C-terminal domain"/>
    <property type="match status" value="1"/>
</dbReference>
<dbReference type="SMART" id="SM00387">
    <property type="entry name" value="HATPase_c"/>
    <property type="match status" value="1"/>
</dbReference>
<dbReference type="EC" id="2.7.13.3" evidence="2"/>
<dbReference type="STRING" id="288004.AL038_13505"/>
<dbReference type="PANTHER" id="PTHR43065">
    <property type="entry name" value="SENSOR HISTIDINE KINASE"/>
    <property type="match status" value="1"/>
</dbReference>
<dbReference type="PROSITE" id="PS50109">
    <property type="entry name" value="HIS_KIN"/>
    <property type="match status" value="1"/>
</dbReference>
<keyword evidence="9" id="KW-1133">Transmembrane helix</keyword>
<evidence type="ECO:0000313" key="11">
    <source>
        <dbReference type="EMBL" id="AUI69129.1"/>
    </source>
</evidence>
<dbReference type="Proteomes" id="UP000234271">
    <property type="component" value="Chromosome"/>
</dbReference>
<dbReference type="EMBL" id="CP018889">
    <property type="protein sequence ID" value="AUI69129.1"/>
    <property type="molecule type" value="Genomic_DNA"/>
</dbReference>
<evidence type="ECO:0000256" key="9">
    <source>
        <dbReference type="SAM" id="Phobius"/>
    </source>
</evidence>
<dbReference type="PRINTS" id="PR00344">
    <property type="entry name" value="BCTRLSENSOR"/>
</dbReference>
<keyword evidence="8" id="KW-0902">Two-component regulatory system</keyword>
<dbReference type="GO" id="GO:0000155">
    <property type="term" value="F:phosphorelay sensor kinase activity"/>
    <property type="evidence" value="ECO:0007669"/>
    <property type="project" value="InterPro"/>
</dbReference>
<proteinExistence type="predicted"/>
<evidence type="ECO:0000313" key="12">
    <source>
        <dbReference type="Proteomes" id="UP000234271"/>
    </source>
</evidence>
<dbReference type="CDD" id="cd00082">
    <property type="entry name" value="HisKA"/>
    <property type="match status" value="1"/>
</dbReference>
<feature type="transmembrane region" description="Helical" evidence="9">
    <location>
        <begin position="61"/>
        <end position="83"/>
    </location>
</feature>
<keyword evidence="6" id="KW-0418">Kinase</keyword>
<dbReference type="GO" id="GO:0005524">
    <property type="term" value="F:ATP binding"/>
    <property type="evidence" value="ECO:0007669"/>
    <property type="project" value="UniProtKB-KW"/>
</dbReference>
<evidence type="ECO:0000256" key="7">
    <source>
        <dbReference type="ARBA" id="ARBA00022840"/>
    </source>
</evidence>
<dbReference type="InterPro" id="IPR036890">
    <property type="entry name" value="HATPase_C_sf"/>
</dbReference>
<feature type="domain" description="Histidine kinase" evidence="10">
    <location>
        <begin position="115"/>
        <end position="325"/>
    </location>
</feature>
<evidence type="ECO:0000259" key="10">
    <source>
        <dbReference type="PROSITE" id="PS50109"/>
    </source>
</evidence>
<dbReference type="OrthoDB" id="9772100at2"/>
<evidence type="ECO:0000256" key="8">
    <source>
        <dbReference type="ARBA" id="ARBA00023012"/>
    </source>
</evidence>
<dbReference type="InterPro" id="IPR003594">
    <property type="entry name" value="HATPase_dom"/>
</dbReference>
<evidence type="ECO:0000256" key="2">
    <source>
        <dbReference type="ARBA" id="ARBA00012438"/>
    </source>
</evidence>
<dbReference type="InterPro" id="IPR004358">
    <property type="entry name" value="Sig_transdc_His_kin-like_C"/>
</dbReference>
<keyword evidence="9" id="KW-0472">Membrane</keyword>
<keyword evidence="5" id="KW-0547">Nucleotide-binding</keyword>
<evidence type="ECO:0000256" key="6">
    <source>
        <dbReference type="ARBA" id="ARBA00022777"/>
    </source>
</evidence>
<gene>
    <name evidence="11" type="ORF">BLE401_10755</name>
</gene>
<dbReference type="AlphaFoldDB" id="A0A2N9YFI6"/>
<evidence type="ECO:0000256" key="3">
    <source>
        <dbReference type="ARBA" id="ARBA00022553"/>
    </source>
</evidence>
<sequence>MSFFLSPISEEVKSSSLFNPYLYTFAFASLYLLYCLLYIWLSSEIASHFAFSIQELTSIEQWKGTVFVFVTTLFISVILLLTLKRIEEYQNQILHQQNLLIQSERRATAGIFAASVAHDMNNYLFSMSGAIELIKESPSLNITDKQQQLLNSVEVGLQALMNLSTSLVSVEQETLQRDVTLIDINNFIEEIIGLTKHHQRVKKCTVRLEPMQLPQVLVDVNLIKQALINLIINAADAIQHPEGVILFKTALTHQQLLIEVHDNGTGIPENLRQKVFEPFFTTKNNGSGLGLLSVKVCMDKHHGNIKITNSASLGGCCIQLAFPLN</sequence>
<dbReference type="RefSeq" id="WP_062153665.1">
    <property type="nucleotide sequence ID" value="NZ_CP012373.2"/>
</dbReference>
<keyword evidence="3" id="KW-0597">Phosphoprotein</keyword>
<evidence type="ECO:0000256" key="5">
    <source>
        <dbReference type="ARBA" id="ARBA00022741"/>
    </source>
</evidence>
<keyword evidence="12" id="KW-1185">Reference proteome</keyword>
<dbReference type="SUPFAM" id="SSF55874">
    <property type="entry name" value="ATPase domain of HSP90 chaperone/DNA topoisomerase II/histidine kinase"/>
    <property type="match status" value="1"/>
</dbReference>
<dbReference type="KEGG" id="blep:AL038_13505"/>
<reference evidence="12" key="1">
    <citation type="submission" date="2016-12" db="EMBL/GenBank/DDBJ databases">
        <title>Complete Genome Sequence of Beggiatoa leptomitiformis D-401.</title>
        <authorList>
            <person name="Fomenkov A."/>
            <person name="Vincze T."/>
            <person name="Grabovich M."/>
            <person name="Anton B.P."/>
            <person name="Dubinina G."/>
            <person name="Orlova M."/>
            <person name="Belousova E."/>
            <person name="Roberts R.J."/>
        </authorList>
    </citation>
    <scope>NUCLEOTIDE SEQUENCE [LARGE SCALE GENOMIC DNA]</scope>
    <source>
        <strain evidence="12">D-401</strain>
    </source>
</reference>
<dbReference type="PANTHER" id="PTHR43065:SF10">
    <property type="entry name" value="PEROXIDE STRESS-ACTIVATED HISTIDINE KINASE MAK3"/>
    <property type="match status" value="1"/>
</dbReference>
<comment type="catalytic activity">
    <reaction evidence="1">
        <text>ATP + protein L-histidine = ADP + protein N-phospho-L-histidine.</text>
        <dbReference type="EC" id="2.7.13.3"/>
    </reaction>
</comment>
<organism evidence="11 12">
    <name type="scientific">Beggiatoa leptomitoformis</name>
    <dbReference type="NCBI Taxonomy" id="288004"/>
    <lineage>
        <taxon>Bacteria</taxon>
        <taxon>Pseudomonadati</taxon>
        <taxon>Pseudomonadota</taxon>
        <taxon>Gammaproteobacteria</taxon>
        <taxon>Thiotrichales</taxon>
        <taxon>Thiotrichaceae</taxon>
        <taxon>Beggiatoa</taxon>
    </lineage>
</organism>
<dbReference type="Pfam" id="PF02518">
    <property type="entry name" value="HATPase_c"/>
    <property type="match status" value="1"/>
</dbReference>
<dbReference type="InterPro" id="IPR003661">
    <property type="entry name" value="HisK_dim/P_dom"/>
</dbReference>
<accession>A0A2N9YFI6</accession>